<dbReference type="InterPro" id="IPR001000">
    <property type="entry name" value="GH10_dom"/>
</dbReference>
<comment type="catalytic activity">
    <reaction evidence="1">
        <text>Endohydrolysis of (1-&gt;4)-beta-D-xylosidic linkages in xylans.</text>
        <dbReference type="EC" id="3.2.1.8"/>
    </reaction>
</comment>
<evidence type="ECO:0000256" key="10">
    <source>
        <dbReference type="SAM" id="SignalP"/>
    </source>
</evidence>
<sequence length="1045" mass="113639">MNIVRYLIVTLSILGSLAVQAATLTPEEVQQYADDLGVVLTPAEQQQIADLVKPDVVPQWRVDAEARIEQHRKADLDIQVVDVNGVSIEGAQVDVKLKDHDFHFSGVLRVRDLTDSDNNLQGISTNRYQEIFQKLYNGVGLNNGLKQKLRSGFEAYLPGFFDWAQRINMPVRGHLLMWPGGTHMTPAVTEKVVALETLWDHVYLSKQYGTAAVTNEVIATVDALAGDTVVVLWSSNVGTEPLETNVTFSGTASVSSILFDRAKGTGPSVGYWISDVLADGTVQVDISREAAYSSVVVYHLRPDGGAISLLDIVTSSQSDVSGLTNSYSFAGTSSGILLEGVSTYVAGIYPASAEWVLVNSKRKSAHSYFNNVSALESIWTHDSSGNTAVCGLAFANARVVGEQEAKLAEPALQQELKDQIQADISEWASLWPVYEWDVINETRDNHRIQDLIGWDQMAEWFKIGANNAVLPECRYLLNEYGIISAEPVSINPTGYTSRRDTMMSHLDILQANDAPLSRIGFQSRMTRGYLDPDVIYDRLDDFGDRYGLPMVGTEFEIRAKDTFPVDETLRAQITEETLTTYFSHPLVAGLTAWTYMTVEDWAMCSYDGTIKLNGLVWYYLHRIRYVTEESATADAAGETSVRGFKGDYDITVHYDGKDYPVEYTLLSNQTTVVMLDDVDLNPLAVEELDTWAFTGAADGVALDTAGTESSVNGDTLGGGAMGSVINEMARFAATGVADEGFFVGKTGASYLGISNGMIQVSWDVVAADFSNSYAFTNTAFAQGGFGIRDVTLGDKDNRALLRYQNQVFNLSLTAGTGTGGATSSLVVNGTTSLSNLHIRLVYDFDNTGALGSFRAYTTLGGGAEVEHLPGEMALHAGFSFEQFRVQFQALNGGNLWQPGDYMDIDNIQIARLNPISDNPSSLYSDWLADQGHGSNTNLLEDANGDGVNNLVTYAIGGAANLPVESIEGSYLQYIHVEWGVTEAAARGLSYAVESNSNLVSGVWSTNDVEVVGRGAGPVTGFESATNRVPLTETEAFIRLNITFTP</sequence>
<evidence type="ECO:0000256" key="4">
    <source>
        <dbReference type="ARBA" id="ARBA00022651"/>
    </source>
</evidence>
<dbReference type="AlphaFoldDB" id="A0A6C2UH12"/>
<keyword evidence="4" id="KW-0858">Xylan degradation</keyword>
<evidence type="ECO:0000256" key="5">
    <source>
        <dbReference type="ARBA" id="ARBA00022729"/>
    </source>
</evidence>
<dbReference type="InterPro" id="IPR017853">
    <property type="entry name" value="GH"/>
</dbReference>
<proteinExistence type="inferred from homology"/>
<reference evidence="12 13" key="1">
    <citation type="submission" date="2019-04" db="EMBL/GenBank/DDBJ databases">
        <authorList>
            <person name="Van Vliet M D."/>
        </authorList>
    </citation>
    <scope>NUCLEOTIDE SEQUENCE [LARGE SCALE GENOMIC DNA]</scope>
    <source>
        <strain evidence="12 13">F21</strain>
    </source>
</reference>
<dbReference type="EC" id="3.2.1.8" evidence="3"/>
<protein>
    <recommendedName>
        <fullName evidence="3">endo-1,4-beta-xylanase</fullName>
        <ecNumber evidence="3">3.2.1.8</ecNumber>
    </recommendedName>
</protein>
<dbReference type="PANTHER" id="PTHR31490">
    <property type="entry name" value="GLYCOSYL HYDROLASE"/>
    <property type="match status" value="1"/>
</dbReference>
<feature type="signal peptide" evidence="10">
    <location>
        <begin position="1"/>
        <end position="21"/>
    </location>
</feature>
<dbReference type="GO" id="GO:0045493">
    <property type="term" value="P:xylan catabolic process"/>
    <property type="evidence" value="ECO:0007669"/>
    <property type="project" value="UniProtKB-KW"/>
</dbReference>
<dbReference type="PANTHER" id="PTHR31490:SF88">
    <property type="entry name" value="BETA-XYLANASE"/>
    <property type="match status" value="1"/>
</dbReference>
<dbReference type="InterPro" id="IPR044846">
    <property type="entry name" value="GH10"/>
</dbReference>
<gene>
    <name evidence="12" type="ORF">SCARR_01276</name>
</gene>
<feature type="chain" id="PRO_5025571907" description="endo-1,4-beta-xylanase" evidence="10">
    <location>
        <begin position="22"/>
        <end position="1045"/>
    </location>
</feature>
<evidence type="ECO:0000313" key="13">
    <source>
        <dbReference type="Proteomes" id="UP000346198"/>
    </source>
</evidence>
<name>A0A6C2UH12_9BACT</name>
<evidence type="ECO:0000256" key="6">
    <source>
        <dbReference type="ARBA" id="ARBA00022801"/>
    </source>
</evidence>
<dbReference type="SUPFAM" id="SSF51445">
    <property type="entry name" value="(Trans)glycosidases"/>
    <property type="match status" value="1"/>
</dbReference>
<dbReference type="Proteomes" id="UP000346198">
    <property type="component" value="Unassembled WGS sequence"/>
</dbReference>
<keyword evidence="6" id="KW-0378">Hydrolase</keyword>
<evidence type="ECO:0000256" key="8">
    <source>
        <dbReference type="ARBA" id="ARBA00023295"/>
    </source>
</evidence>
<evidence type="ECO:0000256" key="7">
    <source>
        <dbReference type="ARBA" id="ARBA00023277"/>
    </source>
</evidence>
<keyword evidence="13" id="KW-1185">Reference proteome</keyword>
<dbReference type="Gene3D" id="3.20.20.80">
    <property type="entry name" value="Glycosidases"/>
    <property type="match status" value="2"/>
</dbReference>
<keyword evidence="8" id="KW-0326">Glycosidase</keyword>
<accession>A0A6C2UH12</accession>
<evidence type="ECO:0000256" key="1">
    <source>
        <dbReference type="ARBA" id="ARBA00000681"/>
    </source>
</evidence>
<dbReference type="Pfam" id="PF00331">
    <property type="entry name" value="Glyco_hydro_10"/>
    <property type="match status" value="1"/>
</dbReference>
<evidence type="ECO:0000259" key="11">
    <source>
        <dbReference type="Pfam" id="PF00331"/>
    </source>
</evidence>
<evidence type="ECO:0000256" key="9">
    <source>
        <dbReference type="ARBA" id="ARBA00023326"/>
    </source>
</evidence>
<evidence type="ECO:0000313" key="12">
    <source>
        <dbReference type="EMBL" id="VGO19219.1"/>
    </source>
</evidence>
<feature type="domain" description="GH10" evidence="11">
    <location>
        <begin position="407"/>
        <end position="602"/>
    </location>
</feature>
<evidence type="ECO:0000256" key="3">
    <source>
        <dbReference type="ARBA" id="ARBA00012590"/>
    </source>
</evidence>
<evidence type="ECO:0000256" key="2">
    <source>
        <dbReference type="ARBA" id="ARBA00007495"/>
    </source>
</evidence>
<keyword evidence="7" id="KW-0119">Carbohydrate metabolism</keyword>
<dbReference type="GO" id="GO:0031176">
    <property type="term" value="F:endo-1,4-beta-xylanase activity"/>
    <property type="evidence" value="ECO:0007669"/>
    <property type="project" value="UniProtKB-EC"/>
</dbReference>
<organism evidence="12 13">
    <name type="scientific">Pontiella sulfatireligans</name>
    <dbReference type="NCBI Taxonomy" id="2750658"/>
    <lineage>
        <taxon>Bacteria</taxon>
        <taxon>Pseudomonadati</taxon>
        <taxon>Kiritimatiellota</taxon>
        <taxon>Kiritimatiellia</taxon>
        <taxon>Kiritimatiellales</taxon>
        <taxon>Pontiellaceae</taxon>
        <taxon>Pontiella</taxon>
    </lineage>
</organism>
<keyword evidence="9" id="KW-0624">Polysaccharide degradation</keyword>
<comment type="similarity">
    <text evidence="2">Belongs to the glycosyl hydrolase 10 (cellulase F) family.</text>
</comment>
<dbReference type="EMBL" id="CAAHFH010000001">
    <property type="protein sequence ID" value="VGO19219.1"/>
    <property type="molecule type" value="Genomic_DNA"/>
</dbReference>
<dbReference type="RefSeq" id="WP_136060635.1">
    <property type="nucleotide sequence ID" value="NZ_CAAHFH010000001.1"/>
</dbReference>
<keyword evidence="5 10" id="KW-0732">Signal</keyword>